<dbReference type="Proteomes" id="UP000326336">
    <property type="component" value="Unassembled WGS sequence"/>
</dbReference>
<dbReference type="InterPro" id="IPR011701">
    <property type="entry name" value="MFS"/>
</dbReference>
<sequence>MLAIASAWAMYNAFVPIKLKDLAIPTAVVGIIMGIDNLCGFTIQPLFGVLSDSVRTRLGRRIPFALFAIPPAAVCLMLVAAAPNAATTIAAVVVYAVLMSSCRAPIVALMPDVTPSSQRSRANGVINLMGSIGNVIALGGGSLLYKRFGMSVTFAAGAFIMVAAVVALSLLVREPERFRTRPGQRAQLPFVSWRALREATAPKLDLDGESRRSFLLMMLVLLLYTMGSSSIETYFTLYATHDLGMKPAEASAGLVWFAISGIMFAIPAGHLGARIGRRATMSAGLALAIVSLAPMPWVGRASLLPYLAFAFGILWMMVLVNALPWIVELGGVERTGTMTAYYYLATSGGAAISPALFGLIEQASGSYRWMFLYAIVGFAMALALMPFIRRGEAARCR</sequence>
<dbReference type="InterPro" id="IPR020846">
    <property type="entry name" value="MFS_dom"/>
</dbReference>
<feature type="transmembrane region" description="Helical" evidence="5">
    <location>
        <begin position="251"/>
        <end position="272"/>
    </location>
</feature>
<evidence type="ECO:0000313" key="8">
    <source>
        <dbReference type="Proteomes" id="UP000326336"/>
    </source>
</evidence>
<evidence type="ECO:0000259" key="6">
    <source>
        <dbReference type="PROSITE" id="PS50850"/>
    </source>
</evidence>
<evidence type="ECO:0000256" key="1">
    <source>
        <dbReference type="ARBA" id="ARBA00004651"/>
    </source>
</evidence>
<feature type="transmembrane region" description="Helical" evidence="5">
    <location>
        <begin position="303"/>
        <end position="327"/>
    </location>
</feature>
<dbReference type="Gene3D" id="1.20.1250.20">
    <property type="entry name" value="MFS general substrate transporter like domains"/>
    <property type="match status" value="2"/>
</dbReference>
<protein>
    <submittedName>
        <fullName evidence="7">MFS transporter</fullName>
    </submittedName>
</protein>
<dbReference type="PROSITE" id="PS50850">
    <property type="entry name" value="MFS"/>
    <property type="match status" value="1"/>
</dbReference>
<feature type="transmembrane region" description="Helical" evidence="5">
    <location>
        <begin position="279"/>
        <end position="297"/>
    </location>
</feature>
<keyword evidence="4 5" id="KW-0472">Membrane</keyword>
<name>A0A5N5RK26_9BIFI</name>
<comment type="subcellular location">
    <subcellularLocation>
        <location evidence="1">Cell membrane</location>
        <topology evidence="1">Multi-pass membrane protein</topology>
    </subcellularLocation>
</comment>
<feature type="transmembrane region" description="Helical" evidence="5">
    <location>
        <begin position="366"/>
        <end position="388"/>
    </location>
</feature>
<feature type="transmembrane region" description="Helical" evidence="5">
    <location>
        <begin position="62"/>
        <end position="82"/>
    </location>
</feature>
<comment type="caution">
    <text evidence="7">The sequence shown here is derived from an EMBL/GenBank/DDBJ whole genome shotgun (WGS) entry which is preliminary data.</text>
</comment>
<keyword evidence="3 5" id="KW-1133">Transmembrane helix</keyword>
<feature type="transmembrane region" description="Helical" evidence="5">
    <location>
        <begin position="213"/>
        <end position="231"/>
    </location>
</feature>
<dbReference type="GO" id="GO:0005886">
    <property type="term" value="C:plasma membrane"/>
    <property type="evidence" value="ECO:0007669"/>
    <property type="project" value="UniProtKB-SubCell"/>
</dbReference>
<feature type="transmembrane region" description="Helical" evidence="5">
    <location>
        <begin position="151"/>
        <end position="172"/>
    </location>
</feature>
<dbReference type="EMBL" id="RQSP01000009">
    <property type="protein sequence ID" value="KAB5607662.1"/>
    <property type="molecule type" value="Genomic_DNA"/>
</dbReference>
<dbReference type="AlphaFoldDB" id="A0A5N5RK26"/>
<keyword evidence="8" id="KW-1185">Reference proteome</keyword>
<dbReference type="Pfam" id="PF07690">
    <property type="entry name" value="MFS_1"/>
    <property type="match status" value="1"/>
</dbReference>
<gene>
    <name evidence="7" type="ORF">EHS19_03905</name>
</gene>
<feature type="transmembrane region" description="Helical" evidence="5">
    <location>
        <begin position="122"/>
        <end position="145"/>
    </location>
</feature>
<dbReference type="PANTHER" id="PTHR23528:SF1">
    <property type="entry name" value="MAJOR FACILITATOR SUPERFAMILY (MFS) PROFILE DOMAIN-CONTAINING PROTEIN"/>
    <property type="match status" value="1"/>
</dbReference>
<dbReference type="PANTHER" id="PTHR23528">
    <property type="match status" value="1"/>
</dbReference>
<accession>A0A5N5RK26</accession>
<evidence type="ECO:0000256" key="5">
    <source>
        <dbReference type="SAM" id="Phobius"/>
    </source>
</evidence>
<feature type="transmembrane region" description="Helical" evidence="5">
    <location>
        <begin position="339"/>
        <end position="360"/>
    </location>
</feature>
<feature type="transmembrane region" description="Helical" evidence="5">
    <location>
        <begin position="22"/>
        <end position="50"/>
    </location>
</feature>
<proteinExistence type="predicted"/>
<evidence type="ECO:0000256" key="4">
    <source>
        <dbReference type="ARBA" id="ARBA00023136"/>
    </source>
</evidence>
<evidence type="ECO:0000313" key="7">
    <source>
        <dbReference type="EMBL" id="KAB5607662.1"/>
    </source>
</evidence>
<dbReference type="GO" id="GO:0022857">
    <property type="term" value="F:transmembrane transporter activity"/>
    <property type="evidence" value="ECO:0007669"/>
    <property type="project" value="InterPro"/>
</dbReference>
<evidence type="ECO:0000256" key="2">
    <source>
        <dbReference type="ARBA" id="ARBA00022692"/>
    </source>
</evidence>
<dbReference type="OrthoDB" id="7584869at2"/>
<dbReference type="SUPFAM" id="SSF103473">
    <property type="entry name" value="MFS general substrate transporter"/>
    <property type="match status" value="1"/>
</dbReference>
<feature type="transmembrane region" description="Helical" evidence="5">
    <location>
        <begin position="88"/>
        <end position="110"/>
    </location>
</feature>
<reference evidence="7 8" key="1">
    <citation type="journal article" date="2019" name="Int. J. Syst. Evol. Microbiol.">
        <title>Bifidobacterium jacchi sp. nov., isolated from the faeces of a baby common marmoset (Callithrix jacchus).</title>
        <authorList>
            <person name="Modesto M."/>
            <person name="Watanabe K."/>
            <person name="Arita M."/>
            <person name="Satti M."/>
            <person name="Oki K."/>
            <person name="Sciavilla P."/>
            <person name="Patavino C."/>
            <person name="Camma C."/>
            <person name="Michelini S."/>
            <person name="Sgorbati B."/>
            <person name="Mattarelli P."/>
        </authorList>
    </citation>
    <scope>NUCLEOTIDE SEQUENCE [LARGE SCALE GENOMIC DNA]</scope>
    <source>
        <strain evidence="7 8">MRM 9.3</strain>
    </source>
</reference>
<dbReference type="InterPro" id="IPR036259">
    <property type="entry name" value="MFS_trans_sf"/>
</dbReference>
<evidence type="ECO:0000256" key="3">
    <source>
        <dbReference type="ARBA" id="ARBA00022989"/>
    </source>
</evidence>
<organism evidence="7 8">
    <name type="scientific">Bifidobacterium jacchi</name>
    <dbReference type="NCBI Taxonomy" id="2490545"/>
    <lineage>
        <taxon>Bacteria</taxon>
        <taxon>Bacillati</taxon>
        <taxon>Actinomycetota</taxon>
        <taxon>Actinomycetes</taxon>
        <taxon>Bifidobacteriales</taxon>
        <taxon>Bifidobacteriaceae</taxon>
        <taxon>Bifidobacterium</taxon>
    </lineage>
</organism>
<feature type="domain" description="Major facilitator superfamily (MFS) profile" evidence="6">
    <location>
        <begin position="1"/>
        <end position="392"/>
    </location>
</feature>
<keyword evidence="2 5" id="KW-0812">Transmembrane</keyword>